<dbReference type="EMBL" id="JXTP01000074">
    <property type="protein sequence ID" value="KIU26527.1"/>
    <property type="molecule type" value="Genomic_DNA"/>
</dbReference>
<name>A0A0D1M6X9_9SPHN</name>
<dbReference type="Pfam" id="PF11871">
    <property type="entry name" value="DUF3391"/>
    <property type="match status" value="1"/>
</dbReference>
<evidence type="ECO:0000313" key="3">
    <source>
        <dbReference type="Proteomes" id="UP000033203"/>
    </source>
</evidence>
<dbReference type="AlphaFoldDB" id="A0A0D1M6X9"/>
<dbReference type="Pfam" id="PF13487">
    <property type="entry name" value="HD_5"/>
    <property type="match status" value="1"/>
</dbReference>
<organism evidence="2 3">
    <name type="scientific">Sphingomonas melonis</name>
    <dbReference type="NCBI Taxonomy" id="152682"/>
    <lineage>
        <taxon>Bacteria</taxon>
        <taxon>Pseudomonadati</taxon>
        <taxon>Pseudomonadota</taxon>
        <taxon>Alphaproteobacteria</taxon>
        <taxon>Sphingomonadales</taxon>
        <taxon>Sphingomonadaceae</taxon>
        <taxon>Sphingomonas</taxon>
    </lineage>
</organism>
<dbReference type="InterPro" id="IPR021812">
    <property type="entry name" value="DUF3391"/>
</dbReference>
<comment type="caution">
    <text evidence="2">The sequence shown here is derived from an EMBL/GenBank/DDBJ whole genome shotgun (WGS) entry which is preliminary data.</text>
</comment>
<dbReference type="PANTHER" id="PTHR43155:SF2">
    <property type="entry name" value="CYCLIC DI-GMP PHOSPHODIESTERASE PA4108"/>
    <property type="match status" value="1"/>
</dbReference>
<gene>
    <name evidence="2" type="ORF">SR41_13880</name>
</gene>
<dbReference type="CDD" id="cd00077">
    <property type="entry name" value="HDc"/>
    <property type="match status" value="1"/>
</dbReference>
<dbReference type="Gene3D" id="1.10.3210.10">
    <property type="entry name" value="Hypothetical protein af1432"/>
    <property type="match status" value="1"/>
</dbReference>
<dbReference type="Proteomes" id="UP000033203">
    <property type="component" value="Unassembled WGS sequence"/>
</dbReference>
<reference evidence="2 3" key="1">
    <citation type="submission" date="2015-01" db="EMBL/GenBank/DDBJ databases">
        <title>Genome of Sphingomonas taxi strain 30a.</title>
        <authorList>
            <person name="Eevers N."/>
            <person name="Van Hamme J."/>
            <person name="Bottos E."/>
            <person name="Weyens N."/>
            <person name="Vangronsveld J."/>
        </authorList>
    </citation>
    <scope>NUCLEOTIDE SEQUENCE [LARGE SCALE GENOMIC DNA]</scope>
    <source>
        <strain evidence="2 3">30a</strain>
    </source>
</reference>
<feature type="domain" description="HD-GYP" evidence="1">
    <location>
        <begin position="137"/>
        <end position="332"/>
    </location>
</feature>
<dbReference type="PROSITE" id="PS51832">
    <property type="entry name" value="HD_GYP"/>
    <property type="match status" value="1"/>
</dbReference>
<dbReference type="NCBIfam" id="TIGR00277">
    <property type="entry name" value="HDIG"/>
    <property type="match status" value="1"/>
</dbReference>
<dbReference type="InterPro" id="IPR037522">
    <property type="entry name" value="HD_GYP_dom"/>
</dbReference>
<dbReference type="InterPro" id="IPR006675">
    <property type="entry name" value="HDIG_dom"/>
</dbReference>
<dbReference type="InterPro" id="IPR003607">
    <property type="entry name" value="HD/PDEase_dom"/>
</dbReference>
<accession>A0A0D1M6X9</accession>
<sequence>MLIRVATREVQVGMYVDAMEGAWIDNPFWRRSFLIKTEAELDRLRSSAIQHVTIDTTKGRGVTVIPEAERRRQVEAPAVVAPLPVERRKRRSGPQPDDLTQTIDRSKEHVIAMFQEARLGRAIDLEAVTPVVDDISVALQRDRAAFVKVTRLKMNNEYTYLHSIAVCALMVDLALHLGLPEAEVREIGAAGLLHDIGKVATPTTILDKAGQLGQDEWLVMRRHPSEGHAMLRKDATASRIALDVCLHHHERLDGSGYPERLKGDQISLHARIAAICDVYDAVTSVRPYKRPWSPHEALARMLEWEGHFDPDLLDAFIVNLGIQPLHALVRLNSNRLGIVLDGSADPYAPLVRTFYHVPDSRFLGIEDVDTTQDPVLRRERGDYWFPDRWPALLADVQAGIQPHDAPLLRAAGGR</sequence>
<dbReference type="SUPFAM" id="SSF109604">
    <property type="entry name" value="HD-domain/PDEase-like"/>
    <property type="match status" value="1"/>
</dbReference>
<dbReference type="GO" id="GO:0008081">
    <property type="term" value="F:phosphoric diester hydrolase activity"/>
    <property type="evidence" value="ECO:0007669"/>
    <property type="project" value="UniProtKB-ARBA"/>
</dbReference>
<protein>
    <recommendedName>
        <fullName evidence="1">HD-GYP domain-containing protein</fullName>
    </recommendedName>
</protein>
<evidence type="ECO:0000313" key="2">
    <source>
        <dbReference type="EMBL" id="KIU26527.1"/>
    </source>
</evidence>
<evidence type="ECO:0000259" key="1">
    <source>
        <dbReference type="PROSITE" id="PS51832"/>
    </source>
</evidence>
<dbReference type="PANTHER" id="PTHR43155">
    <property type="entry name" value="CYCLIC DI-GMP PHOSPHODIESTERASE PA4108-RELATED"/>
    <property type="match status" value="1"/>
</dbReference>
<dbReference type="SMART" id="SM00471">
    <property type="entry name" value="HDc"/>
    <property type="match status" value="1"/>
</dbReference>
<dbReference type="PATRIC" id="fig|1549858.7.peg.3923"/>
<proteinExistence type="predicted"/>